<reference evidence="2 3" key="1">
    <citation type="submission" date="2021-03" db="EMBL/GenBank/DDBJ databases">
        <title>Genomic and phenotypic characterization of Chloracidobacterium isolates provides evidence for multiple species.</title>
        <authorList>
            <person name="Saini M.K."/>
            <person name="Costas A.M.G."/>
            <person name="Tank M."/>
            <person name="Bryant D.A."/>
        </authorList>
    </citation>
    <scope>NUCLEOTIDE SEQUENCE [LARGE SCALE GENOMIC DNA]</scope>
    <source>
        <strain evidence="2 3">N</strain>
    </source>
</reference>
<proteinExistence type="predicted"/>
<dbReference type="Pfam" id="PF07287">
    <property type="entry name" value="AtuA"/>
    <property type="match status" value="1"/>
</dbReference>
<dbReference type="PANTHER" id="PTHR47708">
    <property type="match status" value="1"/>
</dbReference>
<evidence type="ECO:0000259" key="1">
    <source>
        <dbReference type="Pfam" id="PF07287"/>
    </source>
</evidence>
<feature type="domain" description="Acyclic terpene utilisation N-terminal" evidence="1">
    <location>
        <begin position="4"/>
        <end position="451"/>
    </location>
</feature>
<protein>
    <submittedName>
        <fullName evidence="2">DUF1446 domain-containing protein</fullName>
    </submittedName>
</protein>
<name>A0ABX8B400_9BACT</name>
<dbReference type="Proteomes" id="UP000677668">
    <property type="component" value="Chromosome 2"/>
</dbReference>
<dbReference type="PANTHER" id="PTHR47708:SF2">
    <property type="entry name" value="SI:CH73-132F6.5"/>
    <property type="match status" value="1"/>
</dbReference>
<evidence type="ECO:0000313" key="2">
    <source>
        <dbReference type="EMBL" id="QUV95712.1"/>
    </source>
</evidence>
<keyword evidence="3" id="KW-1185">Reference proteome</keyword>
<dbReference type="RefSeq" id="WP_211423920.1">
    <property type="nucleotide sequence ID" value="NZ_CP072643.1"/>
</dbReference>
<organism evidence="2 3">
    <name type="scientific">Chloracidobacterium sp. N</name>
    <dbReference type="NCBI Taxonomy" id="2821540"/>
    <lineage>
        <taxon>Bacteria</taxon>
        <taxon>Pseudomonadati</taxon>
        <taxon>Acidobacteriota</taxon>
        <taxon>Terriglobia</taxon>
        <taxon>Terriglobales</taxon>
        <taxon>Acidobacteriaceae</taxon>
        <taxon>Chloracidobacterium</taxon>
        <taxon>Chloracidobacterium aggregatum</taxon>
    </lineage>
</organism>
<evidence type="ECO:0000313" key="3">
    <source>
        <dbReference type="Proteomes" id="UP000677668"/>
    </source>
</evidence>
<gene>
    <name evidence="2" type="ORF">J8C05_12890</name>
</gene>
<dbReference type="EMBL" id="CP072643">
    <property type="protein sequence ID" value="QUV95712.1"/>
    <property type="molecule type" value="Genomic_DNA"/>
</dbReference>
<dbReference type="InterPro" id="IPR010839">
    <property type="entry name" value="AtuA_N"/>
</dbReference>
<sequence length="456" mass="49371">MKTIRIACGQGFWGDWLEAPVRLIEGGPVDYLVLDYLAEVTMSIMQKQKSRNPKAGFATDFVALMDRILPQVLAKNVRVIANAGGVNPQACAEAVRMVAARHGLADQLRIGIVAGDDILGRLDELMAAGHTFENLDTGEPLATVRAHLQSANVYFGAQPIAEALRRGAQVIITGRCTDTGLALAPCIHEFGWAADDWHRLAAGTVAGHIIECGAQCTGGNCLVDWETTPDYANIGFPIIEMHEDGTFVVTKHPNTGGRVTVATVKEQLVYEMGDPTTYITPDCIADFTTIQLAQEDTDRVRVWGIQGRPATEFYKVSASYFAGYKAVGSLIYAWPDAYAKARRADAMLRQRLHDLGLHFDEIWTEYVGAGACHGLQLAGEPSRDLPEVVLRVAVRSSDQASVERFTKELAPLALNGPPTVTGFGSGRPKVEEVVAYFPTLIPKAVVTPDVQLLANG</sequence>
<accession>A0ABX8B400</accession>